<evidence type="ECO:0000256" key="1">
    <source>
        <dbReference type="ARBA" id="ARBA00022729"/>
    </source>
</evidence>
<dbReference type="InterPro" id="IPR011519">
    <property type="entry name" value="UnbV_ASPIC"/>
</dbReference>
<dbReference type="Proteomes" id="UP001500840">
    <property type="component" value="Unassembled WGS sequence"/>
</dbReference>
<feature type="region of interest" description="Disordered" evidence="2">
    <location>
        <begin position="1"/>
        <end position="22"/>
    </location>
</feature>
<evidence type="ECO:0000313" key="4">
    <source>
        <dbReference type="EMBL" id="GAA4472781.1"/>
    </source>
</evidence>
<accession>A0ABP8NW23</accession>
<name>A0ABP8NW23_9BACT</name>
<comment type="caution">
    <text evidence="4">The sequence shown here is derived from an EMBL/GenBank/DDBJ whole genome shotgun (WGS) entry which is preliminary data.</text>
</comment>
<dbReference type="PANTHER" id="PTHR16026">
    <property type="entry name" value="CARTILAGE ACIDIC PROTEIN 1"/>
    <property type="match status" value="1"/>
</dbReference>
<evidence type="ECO:0000259" key="3">
    <source>
        <dbReference type="Pfam" id="PF07593"/>
    </source>
</evidence>
<protein>
    <submittedName>
        <fullName evidence="4">CRTAC1 family protein</fullName>
    </submittedName>
</protein>
<dbReference type="EMBL" id="BAABGA010000120">
    <property type="protein sequence ID" value="GAA4472781.1"/>
    <property type="molecule type" value="Genomic_DNA"/>
</dbReference>
<feature type="domain" description="ASPIC/UnbV" evidence="3">
    <location>
        <begin position="896"/>
        <end position="962"/>
    </location>
</feature>
<evidence type="ECO:0000256" key="2">
    <source>
        <dbReference type="SAM" id="MobiDB-lite"/>
    </source>
</evidence>
<dbReference type="Pfam" id="PF13517">
    <property type="entry name" value="FG-GAP_3"/>
    <property type="match status" value="1"/>
</dbReference>
<dbReference type="InterPro" id="IPR013517">
    <property type="entry name" value="FG-GAP"/>
</dbReference>
<dbReference type="SUPFAM" id="SSF48452">
    <property type="entry name" value="TPR-like"/>
    <property type="match status" value="1"/>
</dbReference>
<proteinExistence type="predicted"/>
<dbReference type="InterPro" id="IPR011990">
    <property type="entry name" value="TPR-like_helical_dom_sf"/>
</dbReference>
<dbReference type="SUPFAM" id="SSF69318">
    <property type="entry name" value="Integrin alpha N-terminal domain"/>
    <property type="match status" value="1"/>
</dbReference>
<evidence type="ECO:0000313" key="5">
    <source>
        <dbReference type="Proteomes" id="UP001500840"/>
    </source>
</evidence>
<dbReference type="InterPro" id="IPR028994">
    <property type="entry name" value="Integrin_alpha_N"/>
</dbReference>
<dbReference type="Gene3D" id="2.130.10.130">
    <property type="entry name" value="Integrin alpha, N-terminal"/>
    <property type="match status" value="2"/>
</dbReference>
<dbReference type="Pfam" id="PF07593">
    <property type="entry name" value="UnbV_ASPIC"/>
    <property type="match status" value="1"/>
</dbReference>
<sequence>MDPIANHSESAADLSPTQPQRMESAVQLIEAGATSEASLVIRDLLIEDPDDLRFNTLMLRVMVADQDIAGAVSLLDRMVDVHPQRHDDLQAHAANLLYHDGAVQEAIERLESLLTRSPEFYEARRRLAQMLNQQGYMFDANEQLRILIRDHSMTLDELVSLIFPDRSWVAVKDIPQDRSEWPKHQLSVMSVASAYRIDGNPRRALQCLNEHDPSGQRTDPAFLALKGRTLADAQMYSQLRDWVASAPIQCQRYPDYWIACGNLAIHDKDDAAIACFVNAIQKEPHSLDAHYGMIQSLENAGRTSQAELFRARSQSLDTLGHNVRTIRDATHPNSQAFVDLATGLMSVGRSLEAIAWQEFALTLFSPQSPQRHQIGSYKSRVLAEFPSGNDESTILCGLDPSELPSLDRWFAMLKPVSSTADAAIQTVSHVTAARDDFPQIDAVFSNVAEQVGIEFRYRNAAVPVEREFQIFQAFGGGVTCLDFDRDGHVDFYFGQAATTPPDGISAYSNALFRNQDGQFTNVITEATADNRAYAVGVTAGDWNQDGFADLMIGNLGRNELLINQGDGSFRPLADDSLAEVSSFTSSVAIADVTGDALPDLIEVNYLDDPSIFDPIQYDADGKPVSLPGPLQFKPAMDRVWVSGGDGTMTPQPLGDQDADDFSTGLALLVTDLDQTPGNDVFVANDLRANQLWVRHDPDDMRSALVDVAVSRGVAYGSAGKPMACMGIASADFDGNGRTDLHITNFENEWSNQYMQNESGVFVDSAVPYQLDTVSRKMLGFGTQTIDYDNNTVWDLIVGNGHIEDLTANGSLFAMPTQLLAGRGNRFVLQEVSGDDGYWIGMHFSRAMAKCDFNRDGRVDVVITDLKQNAVLLENQTSTSHHWLQLELVGTTSERDAIGARVTAEFDSRSITQTVNTGDGYCAKNESVLCFGLAAADSVDRVTVVWPSGREQVFERLACDTRWMLIEGESAWDTTLQ</sequence>
<reference evidence="5" key="1">
    <citation type="journal article" date="2019" name="Int. J. Syst. Evol. Microbiol.">
        <title>The Global Catalogue of Microorganisms (GCM) 10K type strain sequencing project: providing services to taxonomists for standard genome sequencing and annotation.</title>
        <authorList>
            <consortium name="The Broad Institute Genomics Platform"/>
            <consortium name="The Broad Institute Genome Sequencing Center for Infectious Disease"/>
            <person name="Wu L."/>
            <person name="Ma J."/>
        </authorList>
    </citation>
    <scope>NUCLEOTIDE SEQUENCE [LARGE SCALE GENOMIC DNA]</scope>
    <source>
        <strain evidence="5">JCM 17759</strain>
    </source>
</reference>
<dbReference type="InterPro" id="IPR027039">
    <property type="entry name" value="Crtac1"/>
</dbReference>
<dbReference type="Gene3D" id="1.25.40.10">
    <property type="entry name" value="Tetratricopeptide repeat domain"/>
    <property type="match status" value="1"/>
</dbReference>
<keyword evidence="1" id="KW-0732">Signal</keyword>
<gene>
    <name evidence="4" type="ORF">GCM10023156_69850</name>
</gene>
<dbReference type="PANTHER" id="PTHR16026:SF0">
    <property type="entry name" value="CARTILAGE ACIDIC PROTEIN 1"/>
    <property type="match status" value="1"/>
</dbReference>
<organism evidence="4 5">
    <name type="scientific">Novipirellula rosea</name>
    <dbReference type="NCBI Taxonomy" id="1031540"/>
    <lineage>
        <taxon>Bacteria</taxon>
        <taxon>Pseudomonadati</taxon>
        <taxon>Planctomycetota</taxon>
        <taxon>Planctomycetia</taxon>
        <taxon>Pirellulales</taxon>
        <taxon>Pirellulaceae</taxon>
        <taxon>Novipirellula</taxon>
    </lineage>
</organism>
<keyword evidence="5" id="KW-1185">Reference proteome</keyword>